<dbReference type="EMBL" id="VUOB01000075">
    <property type="protein sequence ID" value="KAA2252375.1"/>
    <property type="molecule type" value="Genomic_DNA"/>
</dbReference>
<dbReference type="AlphaFoldDB" id="A0A5B2WLT1"/>
<evidence type="ECO:0000313" key="2">
    <source>
        <dbReference type="Proteomes" id="UP000323454"/>
    </source>
</evidence>
<reference evidence="1 2" key="1">
    <citation type="submission" date="2019-09" db="EMBL/GenBank/DDBJ databases">
        <title>Goodfellowia gen. nov., a new genus of the Pseudonocardineae related to Actinoalloteichus, containing Goodfellowia coeruleoviolacea gen. nov., comb. nov. gen. nov., comb. nov.</title>
        <authorList>
            <person name="Labeda D."/>
        </authorList>
    </citation>
    <scope>NUCLEOTIDE SEQUENCE [LARGE SCALE GENOMIC DNA]</scope>
    <source>
        <strain evidence="1 2">AN110305</strain>
    </source>
</reference>
<dbReference type="Proteomes" id="UP000323454">
    <property type="component" value="Unassembled WGS sequence"/>
</dbReference>
<name>A0A5B2WLT1_9PSEU</name>
<comment type="caution">
    <text evidence="1">The sequence shown here is derived from an EMBL/GenBank/DDBJ whole genome shotgun (WGS) entry which is preliminary data.</text>
</comment>
<reference evidence="1 2" key="2">
    <citation type="submission" date="2019-09" db="EMBL/GenBank/DDBJ databases">
        <authorList>
            <person name="Jin C."/>
        </authorList>
    </citation>
    <scope>NUCLEOTIDE SEQUENCE [LARGE SCALE GENOMIC DNA]</scope>
    <source>
        <strain evidence="1 2">AN110305</strain>
    </source>
</reference>
<accession>A0A5B2WLT1</accession>
<evidence type="ECO:0000313" key="1">
    <source>
        <dbReference type="EMBL" id="KAA2252375.1"/>
    </source>
</evidence>
<gene>
    <name evidence="1" type="ORF">F0L68_35580</name>
</gene>
<dbReference type="RefSeq" id="WP_149854299.1">
    <property type="nucleotide sequence ID" value="NZ_VUOB01000075.1"/>
</dbReference>
<keyword evidence="2" id="KW-1185">Reference proteome</keyword>
<organism evidence="1 2">
    <name type="scientific">Solihabitans fulvus</name>
    <dbReference type="NCBI Taxonomy" id="1892852"/>
    <lineage>
        <taxon>Bacteria</taxon>
        <taxon>Bacillati</taxon>
        <taxon>Actinomycetota</taxon>
        <taxon>Actinomycetes</taxon>
        <taxon>Pseudonocardiales</taxon>
        <taxon>Pseudonocardiaceae</taxon>
        <taxon>Solihabitans</taxon>
    </lineage>
</organism>
<protein>
    <submittedName>
        <fullName evidence="1">Uncharacterized protein</fullName>
    </submittedName>
</protein>
<sequence length="103" mass="11135">MMAAAIGPNRGDIHESLLWRLQRLAEAVARDEPGAAVVLSEDLADMLGNASDRQRVERYRMIGKHLIELGQIYLDAADVLAPPTVDGVVLESDPGFPGIDEAI</sequence>
<proteinExistence type="predicted"/>